<dbReference type="EMBL" id="KN294027">
    <property type="protein sequence ID" value="EEH38789.2"/>
    <property type="molecule type" value="Genomic_DNA"/>
</dbReference>
<dbReference type="Gene3D" id="1.20.1250.20">
    <property type="entry name" value="MFS general substrate transporter like domains"/>
    <property type="match status" value="1"/>
</dbReference>
<evidence type="ECO:0000313" key="8">
    <source>
        <dbReference type="Proteomes" id="UP000002059"/>
    </source>
</evidence>
<dbReference type="KEGG" id="pbl:PAAG_08516"/>
<gene>
    <name evidence="7" type="ORF">PAAG_08516</name>
</gene>
<organism evidence="7 8">
    <name type="scientific">Paracoccidioides lutzii (strain ATCC MYA-826 / Pb01)</name>
    <name type="common">Paracoccidioides brasiliensis</name>
    <dbReference type="NCBI Taxonomy" id="502779"/>
    <lineage>
        <taxon>Eukaryota</taxon>
        <taxon>Fungi</taxon>
        <taxon>Dikarya</taxon>
        <taxon>Ascomycota</taxon>
        <taxon>Pezizomycotina</taxon>
        <taxon>Eurotiomycetes</taxon>
        <taxon>Eurotiomycetidae</taxon>
        <taxon>Onygenales</taxon>
        <taxon>Ajellomycetaceae</taxon>
        <taxon>Paracoccidioides</taxon>
    </lineage>
</organism>
<keyword evidence="8" id="KW-1185">Reference proteome</keyword>
<dbReference type="InterPro" id="IPR036259">
    <property type="entry name" value="MFS_trans_sf"/>
</dbReference>
<dbReference type="OrthoDB" id="2250022at2759"/>
<name>C1HCM5_PARBA</name>
<dbReference type="VEuPathDB" id="FungiDB:PAAG_08516"/>
<dbReference type="eggNOG" id="KOG2533">
    <property type="taxonomic scope" value="Eukaryota"/>
</dbReference>
<dbReference type="AlphaFoldDB" id="C1HCM5"/>
<proteinExistence type="predicted"/>
<comment type="subcellular location">
    <subcellularLocation>
        <location evidence="1">Membrane</location>
        <topology evidence="1">Multi-pass membrane protein</topology>
    </subcellularLocation>
</comment>
<evidence type="ECO:0000256" key="5">
    <source>
        <dbReference type="ARBA" id="ARBA00023136"/>
    </source>
</evidence>
<evidence type="ECO:0000256" key="1">
    <source>
        <dbReference type="ARBA" id="ARBA00004141"/>
    </source>
</evidence>
<keyword evidence="4 6" id="KW-1133">Transmembrane helix</keyword>
<dbReference type="GO" id="GO:0022857">
    <property type="term" value="F:transmembrane transporter activity"/>
    <property type="evidence" value="ECO:0007669"/>
    <property type="project" value="TreeGrafter"/>
</dbReference>
<protein>
    <submittedName>
        <fullName evidence="7">Uncharacterized protein</fullName>
    </submittedName>
</protein>
<dbReference type="Proteomes" id="UP000002059">
    <property type="component" value="Partially assembled WGS sequence"/>
</dbReference>
<evidence type="ECO:0000256" key="4">
    <source>
        <dbReference type="ARBA" id="ARBA00022989"/>
    </source>
</evidence>
<evidence type="ECO:0000256" key="3">
    <source>
        <dbReference type="ARBA" id="ARBA00022692"/>
    </source>
</evidence>
<evidence type="ECO:0000313" key="7">
    <source>
        <dbReference type="EMBL" id="EEH38789.2"/>
    </source>
</evidence>
<keyword evidence="5 6" id="KW-0472">Membrane</keyword>
<feature type="transmembrane region" description="Helical" evidence="6">
    <location>
        <begin position="97"/>
        <end position="116"/>
    </location>
</feature>
<keyword evidence="2" id="KW-0813">Transport</keyword>
<feature type="transmembrane region" description="Helical" evidence="6">
    <location>
        <begin position="302"/>
        <end position="325"/>
    </location>
</feature>
<dbReference type="PANTHER" id="PTHR43791">
    <property type="entry name" value="PERMEASE-RELATED"/>
    <property type="match status" value="1"/>
</dbReference>
<dbReference type="OMA" id="ICTGMIA"/>
<evidence type="ECO:0000256" key="6">
    <source>
        <dbReference type="SAM" id="Phobius"/>
    </source>
</evidence>
<dbReference type="GeneID" id="9092822"/>
<dbReference type="SUPFAM" id="SSF103473">
    <property type="entry name" value="MFS general substrate transporter"/>
    <property type="match status" value="2"/>
</dbReference>
<reference evidence="7 8" key="1">
    <citation type="journal article" date="2011" name="PLoS Genet.">
        <title>Comparative genomic analysis of human fungal pathogens causing paracoccidioidomycosis.</title>
        <authorList>
            <person name="Desjardins C.A."/>
            <person name="Champion M.D."/>
            <person name="Holder J.W."/>
            <person name="Muszewska A."/>
            <person name="Goldberg J."/>
            <person name="Bailao A.M."/>
            <person name="Brigido M.M."/>
            <person name="Ferreira M.E."/>
            <person name="Garcia A.M."/>
            <person name="Grynberg M."/>
            <person name="Gujja S."/>
            <person name="Heiman D.I."/>
            <person name="Henn M.R."/>
            <person name="Kodira C.D."/>
            <person name="Leon-Narvaez H."/>
            <person name="Longo L.V."/>
            <person name="Ma L.J."/>
            <person name="Malavazi I."/>
            <person name="Matsuo A.L."/>
            <person name="Morais F.V."/>
            <person name="Pereira M."/>
            <person name="Rodriguez-Brito S."/>
            <person name="Sakthikumar S."/>
            <person name="Salem-Izacc S.M."/>
            <person name="Sykes S.M."/>
            <person name="Teixeira M.M."/>
            <person name="Vallejo M.C."/>
            <person name="Walter M.E."/>
            <person name="Yandava C."/>
            <person name="Young S."/>
            <person name="Zeng Q."/>
            <person name="Zucker J."/>
            <person name="Felipe M.S."/>
            <person name="Goldman G.H."/>
            <person name="Haas B.J."/>
            <person name="McEwen J.G."/>
            <person name="Nino-Vega G."/>
            <person name="Puccia R."/>
            <person name="San-Blas G."/>
            <person name="Soares C.M."/>
            <person name="Birren B.W."/>
            <person name="Cuomo C.A."/>
        </authorList>
    </citation>
    <scope>NUCLEOTIDE SEQUENCE [LARGE SCALE GENOMIC DNA]</scope>
    <source>
        <strain evidence="8">ATCC MYA-826 / Pb01</strain>
    </source>
</reference>
<sequence length="395" mass="43447">MGITTVASMKKSHDDDGLRIADDDVYVEGKPREGRASRNRKDEADCFSQLMPEELKQLCRGTSGLEADLNPTPAQHQTGLSILLVPYILMRVPPNLLLNYVNLPSLPAGFFTTAWGPASAPTSLFTNYGQIVACLFLLALAGPFFPGAISKWYTKKELALYMSIFYSGSLISGAFGNLIAAGILKCLNGARGLAPWQWLYIIETPGNYSHQSSNMSSPTDAFPLNPRKTTSPLQPSRWGTATPSALSSAAPPYIFREAYSLIHSHLSDRFRQPLLLLHLSHPYNHSRFKIFMKTDNNAFSPLYFSFSLMMFIFAMKGTCYSWAVASAIPRPPAKRATAYAFINSAGNSTSMWTSFTYRERSGQAVFPPGTGCKHWPVGSRGGHGVVDEGVFDLEE</sequence>
<feature type="transmembrane region" description="Helical" evidence="6">
    <location>
        <begin position="128"/>
        <end position="146"/>
    </location>
</feature>
<dbReference type="HOGENOM" id="CLU_001265_0_6_1"/>
<dbReference type="PANTHER" id="PTHR43791:SF78">
    <property type="entry name" value="TRANSPORTER, PUTATIVE (AFU_ORTHOLOGUE AFUA_3G01370)-RELATED"/>
    <property type="match status" value="1"/>
</dbReference>
<dbReference type="RefSeq" id="XP_015701199.1">
    <property type="nucleotide sequence ID" value="XM_015846535.1"/>
</dbReference>
<evidence type="ECO:0000256" key="2">
    <source>
        <dbReference type="ARBA" id="ARBA00022448"/>
    </source>
</evidence>
<feature type="transmembrane region" description="Helical" evidence="6">
    <location>
        <begin position="158"/>
        <end position="184"/>
    </location>
</feature>
<accession>C1HCM5</accession>
<keyword evidence="3 6" id="KW-0812">Transmembrane</keyword>
<dbReference type="GO" id="GO:0016020">
    <property type="term" value="C:membrane"/>
    <property type="evidence" value="ECO:0007669"/>
    <property type="project" value="UniProtKB-SubCell"/>
</dbReference>